<comment type="similarity">
    <text evidence="1">Belongs to the NOB1 family.</text>
</comment>
<organism evidence="7 8">
    <name type="scientific">Arabis nemorensis</name>
    <dbReference type="NCBI Taxonomy" id="586526"/>
    <lineage>
        <taxon>Eukaryota</taxon>
        <taxon>Viridiplantae</taxon>
        <taxon>Streptophyta</taxon>
        <taxon>Embryophyta</taxon>
        <taxon>Tracheophyta</taxon>
        <taxon>Spermatophyta</taxon>
        <taxon>Magnoliopsida</taxon>
        <taxon>eudicotyledons</taxon>
        <taxon>Gunneridae</taxon>
        <taxon>Pentapetalae</taxon>
        <taxon>rosids</taxon>
        <taxon>malvids</taxon>
        <taxon>Brassicales</taxon>
        <taxon>Brassicaceae</taxon>
        <taxon>Arabideae</taxon>
        <taxon>Arabis</taxon>
    </lineage>
</organism>
<dbReference type="GO" id="GO:0005737">
    <property type="term" value="C:cytoplasm"/>
    <property type="evidence" value="ECO:0007669"/>
    <property type="project" value="UniProtKB-ARBA"/>
</dbReference>
<dbReference type="PANTHER" id="PTHR12814">
    <property type="entry name" value="RNA-BINDING PROTEIN NOB1"/>
    <property type="match status" value="1"/>
</dbReference>
<dbReference type="GO" id="GO:0046872">
    <property type="term" value="F:metal ion binding"/>
    <property type="evidence" value="ECO:0007669"/>
    <property type="project" value="UniProtKB-KW"/>
</dbReference>
<dbReference type="GO" id="GO:0004521">
    <property type="term" value="F:RNA endonuclease activity"/>
    <property type="evidence" value="ECO:0007669"/>
    <property type="project" value="UniProtKB-ARBA"/>
</dbReference>
<dbReference type="GO" id="GO:0030490">
    <property type="term" value="P:maturation of SSU-rRNA"/>
    <property type="evidence" value="ECO:0007669"/>
    <property type="project" value="TreeGrafter"/>
</dbReference>
<dbReference type="EMBL" id="CABITT030000001">
    <property type="protein sequence ID" value="VVA91038.1"/>
    <property type="molecule type" value="Genomic_DNA"/>
</dbReference>
<accession>A0A565AQZ3</accession>
<keyword evidence="3" id="KW-0479">Metal-binding</keyword>
<keyword evidence="4" id="KW-0378">Hydrolase</keyword>
<evidence type="ECO:0000256" key="3">
    <source>
        <dbReference type="ARBA" id="ARBA00022723"/>
    </source>
</evidence>
<sequence length="305" mass="33949">MDPTPTSTWSSMVKKVPPSKPPATVGAPTTILGMVGNCKSTKGISMAVIDANAVIEGGQCLTNFADKFVTVPEVISEIRDPASRRLLALSPFTIDTMEPSPESLSKVIEFARATGDLQTLSDVDLKLIALTYTLEAQVHGSKNLRDVPLPIQTVRVKRLPEKELPRWSSNVANLEEWEALENETDEKSNSNSKSFPLKDRNMNIIPSDNSSVVGSVVSLSELQEEGERRHRRYPRKKTEVKLEGKMVVEGIDASQGEYDDEDTGDWRPAVSRSTHSRFLRRKARWEQSVALAEQEIRSCQSWKLD</sequence>
<evidence type="ECO:0000313" key="8">
    <source>
        <dbReference type="Proteomes" id="UP000489600"/>
    </source>
</evidence>
<evidence type="ECO:0000256" key="1">
    <source>
        <dbReference type="ARBA" id="ARBA00005858"/>
    </source>
</evidence>
<comment type="caution">
    <text evidence="7">The sequence shown here is derived from an EMBL/GenBank/DDBJ whole genome shotgun (WGS) entry which is preliminary data.</text>
</comment>
<dbReference type="FunFam" id="3.40.50.1010:FF:000020">
    <property type="entry name" value="20S-pre-rRNA D-site endonuclease NOB1"/>
    <property type="match status" value="1"/>
</dbReference>
<dbReference type="Gene3D" id="3.40.50.1010">
    <property type="entry name" value="5'-nuclease"/>
    <property type="match status" value="1"/>
</dbReference>
<dbReference type="Proteomes" id="UP000489600">
    <property type="component" value="Unassembled WGS sequence"/>
</dbReference>
<dbReference type="CDD" id="cd09876">
    <property type="entry name" value="PIN_Nob1-like"/>
    <property type="match status" value="1"/>
</dbReference>
<name>A0A565AQZ3_9BRAS</name>
<evidence type="ECO:0000313" key="7">
    <source>
        <dbReference type="EMBL" id="VVA91038.1"/>
    </source>
</evidence>
<evidence type="ECO:0000259" key="6">
    <source>
        <dbReference type="Pfam" id="PF17146"/>
    </source>
</evidence>
<dbReference type="InterPro" id="IPR039907">
    <property type="entry name" value="NOB1"/>
</dbReference>
<keyword evidence="8" id="KW-1185">Reference proteome</keyword>
<evidence type="ECO:0000256" key="2">
    <source>
        <dbReference type="ARBA" id="ARBA00022722"/>
    </source>
</evidence>
<proteinExistence type="inferred from homology"/>
<feature type="region of interest" description="Disordered" evidence="5">
    <location>
        <begin position="180"/>
        <end position="201"/>
    </location>
</feature>
<keyword evidence="2" id="KW-0540">Nuclease</keyword>
<protein>
    <recommendedName>
        <fullName evidence="6">Ribonuclease PIN domain-containing protein</fullName>
    </recommendedName>
</protein>
<dbReference type="GO" id="GO:0031981">
    <property type="term" value="C:nuclear lumen"/>
    <property type="evidence" value="ECO:0007669"/>
    <property type="project" value="UniProtKB-ARBA"/>
</dbReference>
<gene>
    <name evidence="7" type="ORF">ANE_LOCUS1483</name>
</gene>
<feature type="region of interest" description="Disordered" evidence="5">
    <location>
        <begin position="1"/>
        <end position="24"/>
    </location>
</feature>
<dbReference type="PANTHER" id="PTHR12814:SF2">
    <property type="entry name" value="RNA-BINDING PROTEIN NOB1"/>
    <property type="match status" value="1"/>
</dbReference>
<dbReference type="OrthoDB" id="446759at2759"/>
<dbReference type="GO" id="GO:0016787">
    <property type="term" value="F:hydrolase activity"/>
    <property type="evidence" value="ECO:0007669"/>
    <property type="project" value="UniProtKB-KW"/>
</dbReference>
<dbReference type="InterPro" id="IPR033411">
    <property type="entry name" value="Ribonuclease_PIN"/>
</dbReference>
<dbReference type="Pfam" id="PF17146">
    <property type="entry name" value="PIN_6"/>
    <property type="match status" value="1"/>
</dbReference>
<feature type="domain" description="Ribonuclease PIN" evidence="6">
    <location>
        <begin position="48"/>
        <end position="134"/>
    </location>
</feature>
<evidence type="ECO:0000256" key="4">
    <source>
        <dbReference type="ARBA" id="ARBA00022801"/>
    </source>
</evidence>
<reference evidence="7" key="1">
    <citation type="submission" date="2019-07" db="EMBL/GenBank/DDBJ databases">
        <authorList>
            <person name="Dittberner H."/>
        </authorList>
    </citation>
    <scope>NUCLEOTIDE SEQUENCE [LARGE SCALE GENOMIC DNA]</scope>
</reference>
<dbReference type="AlphaFoldDB" id="A0A565AQZ3"/>
<dbReference type="GO" id="GO:0030688">
    <property type="term" value="C:preribosome, small subunit precursor"/>
    <property type="evidence" value="ECO:0007669"/>
    <property type="project" value="TreeGrafter"/>
</dbReference>
<evidence type="ECO:0000256" key="5">
    <source>
        <dbReference type="SAM" id="MobiDB-lite"/>
    </source>
</evidence>